<dbReference type="KEGG" id="ipc:IPA_07805"/>
<evidence type="ECO:0000256" key="2">
    <source>
        <dbReference type="SAM" id="MobiDB-lite"/>
    </source>
</evidence>
<dbReference type="EMBL" id="CP006868">
    <property type="protein sequence ID" value="UXD22738.1"/>
    <property type="molecule type" value="Genomic_DNA"/>
</dbReference>
<sequence length="228" mass="25932">MEVSFVEQYVGEPVKDPFGRVVGTLVSVYSNVDGEVEAVEIALGGNRFQKIGAERLGKKGEELVILPEWMAEAKSIYKKMDTALRRIKALETMMSTGDFNKEIVNEMKKKMEQQANKLRGKLGEVKRLLKDRVAELEDQILEMDRALINLQMSYMAGEISDRRYQQAASAIRHQKEIAYEEKKAVKEWIEKLERLEKPVEEQESATPAQSSASTPQQTHVPLMLELSD</sequence>
<evidence type="ECO:0000259" key="3">
    <source>
        <dbReference type="Pfam" id="PF18822"/>
    </source>
</evidence>
<dbReference type="AlphaFoldDB" id="A0A977KCN2"/>
<keyword evidence="5" id="KW-1185">Reference proteome</keyword>
<dbReference type="InterPro" id="IPR041461">
    <property type="entry name" value="CdvA_CC"/>
</dbReference>
<feature type="domain" description="CdvA-like coiled-coil" evidence="3">
    <location>
        <begin position="85"/>
        <end position="206"/>
    </location>
</feature>
<gene>
    <name evidence="4" type="ORF">IPA_07805</name>
</gene>
<feature type="region of interest" description="Disordered" evidence="2">
    <location>
        <begin position="197"/>
        <end position="228"/>
    </location>
</feature>
<organism evidence="4 5">
    <name type="scientific">Ignicoccus pacificus DSM 13166</name>
    <dbReference type="NCBI Taxonomy" id="940294"/>
    <lineage>
        <taxon>Archaea</taxon>
        <taxon>Thermoproteota</taxon>
        <taxon>Thermoprotei</taxon>
        <taxon>Desulfurococcales</taxon>
        <taxon>Desulfurococcaceae</taxon>
        <taxon>Ignicoccus</taxon>
    </lineage>
</organism>
<feature type="compositionally biased region" description="Low complexity" evidence="2">
    <location>
        <begin position="204"/>
        <end position="218"/>
    </location>
</feature>
<feature type="coiled-coil region" evidence="1">
    <location>
        <begin position="101"/>
        <end position="153"/>
    </location>
</feature>
<evidence type="ECO:0000256" key="1">
    <source>
        <dbReference type="SAM" id="Coils"/>
    </source>
</evidence>
<keyword evidence="1" id="KW-0175">Coiled coil</keyword>
<accession>A0A977KCN2</accession>
<reference evidence="4" key="1">
    <citation type="submission" date="2013-11" db="EMBL/GenBank/DDBJ databases">
        <title>Comparative genomics of Ignicoccus.</title>
        <authorList>
            <person name="Podar M."/>
        </authorList>
    </citation>
    <scope>NUCLEOTIDE SEQUENCE</scope>
    <source>
        <strain evidence="4">DSM 13166</strain>
    </source>
</reference>
<evidence type="ECO:0000313" key="5">
    <source>
        <dbReference type="Proteomes" id="UP001063698"/>
    </source>
</evidence>
<proteinExistence type="predicted"/>
<dbReference type="Pfam" id="PF18822">
    <property type="entry name" value="CdvA"/>
    <property type="match status" value="1"/>
</dbReference>
<name>A0A977KCN2_9CREN</name>
<dbReference type="Proteomes" id="UP001063698">
    <property type="component" value="Chromosome"/>
</dbReference>
<protein>
    <recommendedName>
        <fullName evidence="3">CdvA-like coiled-coil domain-containing protein</fullName>
    </recommendedName>
</protein>
<evidence type="ECO:0000313" key="4">
    <source>
        <dbReference type="EMBL" id="UXD22738.1"/>
    </source>
</evidence>